<dbReference type="InterPro" id="IPR011701">
    <property type="entry name" value="MFS"/>
</dbReference>
<comment type="subcellular location">
    <subcellularLocation>
        <location evidence="1">Membrane</location>
        <topology evidence="1">Multi-pass membrane protein</topology>
    </subcellularLocation>
</comment>
<evidence type="ECO:0000256" key="2">
    <source>
        <dbReference type="ARBA" id="ARBA00022692"/>
    </source>
</evidence>
<feature type="transmembrane region" description="Helical" evidence="6">
    <location>
        <begin position="227"/>
        <end position="246"/>
    </location>
</feature>
<dbReference type="InterPro" id="IPR020846">
    <property type="entry name" value="MFS_dom"/>
</dbReference>
<evidence type="ECO:0000259" key="7">
    <source>
        <dbReference type="PROSITE" id="PS50850"/>
    </source>
</evidence>
<feature type="transmembrane region" description="Helical" evidence="6">
    <location>
        <begin position="342"/>
        <end position="362"/>
    </location>
</feature>
<dbReference type="PANTHER" id="PTHR23502">
    <property type="entry name" value="MAJOR FACILITATOR SUPERFAMILY"/>
    <property type="match status" value="1"/>
</dbReference>
<dbReference type="Proteomes" id="UP000053411">
    <property type="component" value="Unassembled WGS sequence"/>
</dbReference>
<evidence type="ECO:0000256" key="1">
    <source>
        <dbReference type="ARBA" id="ARBA00004141"/>
    </source>
</evidence>
<dbReference type="GO" id="GO:0022857">
    <property type="term" value="F:transmembrane transporter activity"/>
    <property type="evidence" value="ECO:0007669"/>
    <property type="project" value="InterPro"/>
</dbReference>
<evidence type="ECO:0000256" key="3">
    <source>
        <dbReference type="ARBA" id="ARBA00022989"/>
    </source>
</evidence>
<feature type="transmembrane region" description="Helical" evidence="6">
    <location>
        <begin position="67"/>
        <end position="86"/>
    </location>
</feature>
<feature type="transmembrane region" description="Helical" evidence="6">
    <location>
        <begin position="136"/>
        <end position="155"/>
    </location>
</feature>
<feature type="transmembrane region" description="Helical" evidence="6">
    <location>
        <begin position="450"/>
        <end position="472"/>
    </location>
</feature>
<reference evidence="8 9" key="1">
    <citation type="submission" date="2015-01" db="EMBL/GenBank/DDBJ databases">
        <title>The Genome Sequence of Fonsecaea multimorphosa CBS 102226.</title>
        <authorList>
            <consortium name="The Broad Institute Genomics Platform"/>
            <person name="Cuomo C."/>
            <person name="de Hoog S."/>
            <person name="Gorbushina A."/>
            <person name="Stielow B."/>
            <person name="Teixiera M."/>
            <person name="Abouelleil A."/>
            <person name="Chapman S.B."/>
            <person name="Priest M."/>
            <person name="Young S.K."/>
            <person name="Wortman J."/>
            <person name="Nusbaum C."/>
            <person name="Birren B."/>
        </authorList>
    </citation>
    <scope>NUCLEOTIDE SEQUENCE [LARGE SCALE GENOMIC DNA]</scope>
    <source>
        <strain evidence="8 9">CBS 102226</strain>
    </source>
</reference>
<feature type="transmembrane region" description="Helical" evidence="6">
    <location>
        <begin position="478"/>
        <end position="499"/>
    </location>
</feature>
<feature type="transmembrane region" description="Helical" evidence="6">
    <location>
        <begin position="303"/>
        <end position="322"/>
    </location>
</feature>
<gene>
    <name evidence="8" type="ORF">Z520_11521</name>
</gene>
<dbReference type="RefSeq" id="XP_016626980.1">
    <property type="nucleotide sequence ID" value="XM_016782009.1"/>
</dbReference>
<dbReference type="PROSITE" id="PS50850">
    <property type="entry name" value="MFS"/>
    <property type="match status" value="1"/>
</dbReference>
<dbReference type="GO" id="GO:0005886">
    <property type="term" value="C:plasma membrane"/>
    <property type="evidence" value="ECO:0007669"/>
    <property type="project" value="TreeGrafter"/>
</dbReference>
<dbReference type="InterPro" id="IPR036259">
    <property type="entry name" value="MFS_trans_sf"/>
</dbReference>
<feature type="transmembrane region" description="Helical" evidence="6">
    <location>
        <begin position="411"/>
        <end position="438"/>
    </location>
</feature>
<keyword evidence="2 6" id="KW-0812">Transmembrane</keyword>
<dbReference type="VEuPathDB" id="FungiDB:Z520_11521"/>
<name>A0A0D2JI61_9EURO</name>
<dbReference type="Pfam" id="PF07690">
    <property type="entry name" value="MFS_1"/>
    <property type="match status" value="1"/>
</dbReference>
<keyword evidence="4 6" id="KW-0472">Membrane</keyword>
<feature type="transmembrane region" description="Helical" evidence="6">
    <location>
        <begin position="161"/>
        <end position="182"/>
    </location>
</feature>
<feature type="transmembrane region" description="Helical" evidence="6">
    <location>
        <begin position="386"/>
        <end position="405"/>
    </location>
</feature>
<dbReference type="AlphaFoldDB" id="A0A0D2JI61"/>
<evidence type="ECO:0000313" key="9">
    <source>
        <dbReference type="Proteomes" id="UP000053411"/>
    </source>
</evidence>
<protein>
    <recommendedName>
        <fullName evidence="7">Major facilitator superfamily (MFS) profile domain-containing protein</fullName>
    </recommendedName>
</protein>
<sequence length="549" mass="60961">METYLQYRRIGQALKEQLESDVEAVRSLPCLSRQKTRIVNGRTVLVVEWDGPDDPLHPRNWPFHERFRATLVICSIGCLVGAAASLDGAVIPQAAKDLGVSQVTESFGAISSFLLGFGPGALICGPFSEVLGRNQIYLPSLALLCLFIMASALAPDIGSQIVFRFFASVVGAAPSVCAGGSVADMFTALEKTFIFPFFSIFGFGGAALGPVMAAWIPESPVLHSWRWAEWVTLMFAGVVLLTTFLFQPETYPPVLLSWKARQLRKITGDDRYYAEHEMERISLLTRLGAALRRPFILALHEPIILLVSFYLCLVYVILFTFLNGYDFIFRQTYGISQGLTNTIFVGIFVGVCIAFGCVPWIYNRTVKAQRKAVAEGKTQFDPEIRLWYAMLGAPAMPISLFWMAWTSYPHISIWSSITASVLFGFAGVMAFITTYMYLIDTYETYAASALVFATLSRYLCSGGMVVAATPFYQNVGHHWTLTILGCLSLLLTPIPYVFYRYGHIIRRKSRFAVTTKDDLNNGQLELPVSMGSSSSTLPSEEDEKVEEQS</sequence>
<feature type="region of interest" description="Disordered" evidence="5">
    <location>
        <begin position="527"/>
        <end position="549"/>
    </location>
</feature>
<organism evidence="8 9">
    <name type="scientific">Fonsecaea multimorphosa CBS 102226</name>
    <dbReference type="NCBI Taxonomy" id="1442371"/>
    <lineage>
        <taxon>Eukaryota</taxon>
        <taxon>Fungi</taxon>
        <taxon>Dikarya</taxon>
        <taxon>Ascomycota</taxon>
        <taxon>Pezizomycotina</taxon>
        <taxon>Eurotiomycetes</taxon>
        <taxon>Chaetothyriomycetidae</taxon>
        <taxon>Chaetothyriales</taxon>
        <taxon>Herpotrichiellaceae</taxon>
        <taxon>Fonsecaea</taxon>
    </lineage>
</organism>
<evidence type="ECO:0000256" key="5">
    <source>
        <dbReference type="SAM" id="MobiDB-lite"/>
    </source>
</evidence>
<feature type="compositionally biased region" description="Acidic residues" evidence="5">
    <location>
        <begin position="539"/>
        <end position="549"/>
    </location>
</feature>
<keyword evidence="9" id="KW-1185">Reference proteome</keyword>
<proteinExistence type="predicted"/>
<evidence type="ECO:0000256" key="4">
    <source>
        <dbReference type="ARBA" id="ARBA00023136"/>
    </source>
</evidence>
<dbReference type="Gene3D" id="1.20.1250.20">
    <property type="entry name" value="MFS general substrate transporter like domains"/>
    <property type="match status" value="1"/>
</dbReference>
<dbReference type="CDD" id="cd17323">
    <property type="entry name" value="MFS_Tpo1_MDR_like"/>
    <property type="match status" value="1"/>
</dbReference>
<dbReference type="GeneID" id="27717267"/>
<keyword evidence="3 6" id="KW-1133">Transmembrane helix</keyword>
<dbReference type="EMBL" id="KN848100">
    <property type="protein sequence ID" value="KIX92857.1"/>
    <property type="molecule type" value="Genomic_DNA"/>
</dbReference>
<dbReference type="SUPFAM" id="SSF103473">
    <property type="entry name" value="MFS general substrate transporter"/>
    <property type="match status" value="1"/>
</dbReference>
<dbReference type="PANTHER" id="PTHR23502:SF47">
    <property type="entry name" value="MAJOR FACILITATOR SUPERFAMILY (MFS) PROFILE DOMAIN-CONTAINING PROTEIN-RELATED"/>
    <property type="match status" value="1"/>
</dbReference>
<dbReference type="OrthoDB" id="3936150at2759"/>
<feature type="transmembrane region" description="Helical" evidence="6">
    <location>
        <begin position="106"/>
        <end position="124"/>
    </location>
</feature>
<accession>A0A0D2JI61</accession>
<feature type="transmembrane region" description="Helical" evidence="6">
    <location>
        <begin position="194"/>
        <end position="215"/>
    </location>
</feature>
<feature type="domain" description="Major facilitator superfamily (MFS) profile" evidence="7">
    <location>
        <begin position="69"/>
        <end position="503"/>
    </location>
</feature>
<evidence type="ECO:0000313" key="8">
    <source>
        <dbReference type="EMBL" id="KIX92857.1"/>
    </source>
</evidence>
<evidence type="ECO:0000256" key="6">
    <source>
        <dbReference type="SAM" id="Phobius"/>
    </source>
</evidence>